<name>A0A1H4FIQ4_9BACT</name>
<sequence length="494" mass="52014">MNTTAMKKLTFLAGAALVCALVCPGCSGDGFDEMNGAPDAGNPDTPALGEGIRTLTVGMAELGAPGTRASFGDEAGGKLPVFWDAEDRIVAYETVGEHAAGHAYKLVGPGGSGSGTFAYDGGQTPPSAIAEIYYPAELAGTNFAVPAVQTYTPGSFDPAAHVMRAEVGNPGEPIVFGSLVSVACLRLTGDGERVTSVRLDLTPSGGATASYTLSCPDGVTLSAAESAFYIAVEGSATPCDAVFTVSVDGVETMVQKTTSAKTFAASTVVRLPVVACQRNLYQIADYWPDDDAPVGIVFSVSDGGLHGKMLSLTEQAGNWGAQVSEATAGVAGMRVEPEDSRLVTRSLIDKYKDEPGFADTYKGFYWIYNTLNNGNPDGAWYAPSRPELAELCAAMSGLDWAEVKRTWNYTADKTVMPGWEETSAARTAFKQKVEAKGTTLNLYGRLSSTWENGDGKSAWMLCFQYEAGGLKYNGCFCVIPKVGATNRMRAVRTF</sequence>
<dbReference type="EMBL" id="FNRI01000010">
    <property type="protein sequence ID" value="SEA96710.1"/>
    <property type="molecule type" value="Genomic_DNA"/>
</dbReference>
<evidence type="ECO:0000256" key="1">
    <source>
        <dbReference type="SAM" id="SignalP"/>
    </source>
</evidence>
<reference evidence="2 3" key="1">
    <citation type="submission" date="2016-10" db="EMBL/GenBank/DDBJ databases">
        <authorList>
            <person name="de Groot N.N."/>
        </authorList>
    </citation>
    <scope>NUCLEOTIDE SEQUENCE [LARGE SCALE GENOMIC DNA]</scope>
    <source>
        <strain evidence="2 3">DSM 25383</strain>
    </source>
</reference>
<gene>
    <name evidence="2" type="ORF">SAMN05444145_11077</name>
</gene>
<dbReference type="AlphaFoldDB" id="A0A1H4FIQ4"/>
<dbReference type="OrthoDB" id="1096093at2"/>
<protein>
    <recommendedName>
        <fullName evidence="4">Fimbrillin-like</fullName>
    </recommendedName>
</protein>
<dbReference type="Proteomes" id="UP000183253">
    <property type="component" value="Unassembled WGS sequence"/>
</dbReference>
<feature type="signal peptide" evidence="1">
    <location>
        <begin position="1"/>
        <end position="27"/>
    </location>
</feature>
<dbReference type="STRING" id="1033731.SAMN05444145_11077"/>
<accession>A0A1H4FIQ4</accession>
<feature type="chain" id="PRO_5010296451" description="Fimbrillin-like" evidence="1">
    <location>
        <begin position="28"/>
        <end position="494"/>
    </location>
</feature>
<proteinExistence type="predicted"/>
<keyword evidence="1" id="KW-0732">Signal</keyword>
<organism evidence="2 3">
    <name type="scientific">Alistipes timonensis JC136</name>
    <dbReference type="NCBI Taxonomy" id="1033731"/>
    <lineage>
        <taxon>Bacteria</taxon>
        <taxon>Pseudomonadati</taxon>
        <taxon>Bacteroidota</taxon>
        <taxon>Bacteroidia</taxon>
        <taxon>Bacteroidales</taxon>
        <taxon>Rikenellaceae</taxon>
        <taxon>Alistipes</taxon>
    </lineage>
</organism>
<evidence type="ECO:0000313" key="2">
    <source>
        <dbReference type="EMBL" id="SEA96710.1"/>
    </source>
</evidence>
<evidence type="ECO:0008006" key="4">
    <source>
        <dbReference type="Google" id="ProtNLM"/>
    </source>
</evidence>
<evidence type="ECO:0000313" key="3">
    <source>
        <dbReference type="Proteomes" id="UP000183253"/>
    </source>
</evidence>
<keyword evidence="3" id="KW-1185">Reference proteome</keyword>